<sequence length="130" mass="13731">MPPSPRPAKQNFWTTWPGAVTILVVVGLLAVSVWSGARQSRARTAKMLVEITTCDFAGATAKVGLTVHNSGTTIRSAQVAIEYRDAAGTRVDTASATAREVPPGDTVHLEESTLLDVPTDEGTCRVAAVR</sequence>
<dbReference type="NCBIfam" id="NF038353">
    <property type="entry name" value="FxLYD_dom"/>
    <property type="match status" value="1"/>
</dbReference>
<proteinExistence type="predicted"/>
<dbReference type="RefSeq" id="WP_147315450.1">
    <property type="nucleotide sequence ID" value="NZ_BONB01000080.1"/>
</dbReference>
<dbReference type="AlphaFoldDB" id="A0A3D9ZPW3"/>
<dbReference type="OrthoDB" id="3389603at2"/>
<accession>A0A3D9ZPW3</accession>
<evidence type="ECO:0000313" key="3">
    <source>
        <dbReference type="Proteomes" id="UP000256913"/>
    </source>
</evidence>
<protein>
    <submittedName>
        <fullName evidence="2">Uncharacterized protein</fullName>
    </submittedName>
</protein>
<reference evidence="2 3" key="1">
    <citation type="submission" date="2018-08" db="EMBL/GenBank/DDBJ databases">
        <title>Sequencing the genomes of 1000 actinobacteria strains.</title>
        <authorList>
            <person name="Klenk H.-P."/>
        </authorList>
    </citation>
    <scope>NUCLEOTIDE SEQUENCE [LARGE SCALE GENOMIC DNA]</scope>
    <source>
        <strain evidence="2 3">DSM 44099</strain>
    </source>
</reference>
<evidence type="ECO:0000256" key="1">
    <source>
        <dbReference type="SAM" id="Phobius"/>
    </source>
</evidence>
<dbReference type="EMBL" id="QUMQ01000001">
    <property type="protein sequence ID" value="REF95670.1"/>
    <property type="molecule type" value="Genomic_DNA"/>
</dbReference>
<feature type="transmembrane region" description="Helical" evidence="1">
    <location>
        <begin position="12"/>
        <end position="37"/>
    </location>
</feature>
<keyword evidence="1" id="KW-0472">Membrane</keyword>
<name>A0A3D9ZPW3_9ACTN</name>
<dbReference type="Proteomes" id="UP000256913">
    <property type="component" value="Unassembled WGS sequence"/>
</dbReference>
<keyword evidence="1" id="KW-0812">Transmembrane</keyword>
<evidence type="ECO:0000313" key="2">
    <source>
        <dbReference type="EMBL" id="REF95670.1"/>
    </source>
</evidence>
<comment type="caution">
    <text evidence="2">The sequence shown here is derived from an EMBL/GenBank/DDBJ whole genome shotgun (WGS) entry which is preliminary data.</text>
</comment>
<keyword evidence="1" id="KW-1133">Transmembrane helix</keyword>
<gene>
    <name evidence="2" type="ORF">DFJ67_1629</name>
</gene>
<organism evidence="2 3">
    <name type="scientific">Asanoa ferruginea</name>
    <dbReference type="NCBI Taxonomy" id="53367"/>
    <lineage>
        <taxon>Bacteria</taxon>
        <taxon>Bacillati</taxon>
        <taxon>Actinomycetota</taxon>
        <taxon>Actinomycetes</taxon>
        <taxon>Micromonosporales</taxon>
        <taxon>Micromonosporaceae</taxon>
        <taxon>Asanoa</taxon>
    </lineage>
</organism>
<dbReference type="InterPro" id="IPR047676">
    <property type="entry name" value="FxLYD_dom"/>
</dbReference>
<keyword evidence="3" id="KW-1185">Reference proteome</keyword>